<feature type="compositionally biased region" description="Basic and acidic residues" evidence="1">
    <location>
        <begin position="315"/>
        <end position="325"/>
    </location>
</feature>
<evidence type="ECO:0000256" key="1">
    <source>
        <dbReference type="SAM" id="MobiDB-lite"/>
    </source>
</evidence>
<sequence>MSDDEYYDEYDDDILWIEEPDPTIADDLALTSMYDPLYVDDPSLEVQDFASDWEELSDDYYDEDPTAVRLQRVMAKWPNKVITTNTTSPVDEKTIDRVSKSKVENSRRKAAIHAKFQKSSFQSVVWKLPTDVIGVVNPNKNLHEPGYGEQVALLKNWREIFRSSHPATTEKMRIRKGASLTADVDGLNTTATRGGKRTGGDTNVDKVPGMIISNDLDAGGLDTAPIMSMPSSPVHASRVVRSPSDVPDNSKMMEHEYPIEGHESYEDPMGAVAHPPETPPKRSTRVNGTKSKKSPEKSSIAAPRGRKRKASISGEHSEGDKDGNDSKTTAASRSKRVASKKVGEAPEQPPAPSPVRRSTRNMSHK</sequence>
<protein>
    <submittedName>
        <fullName evidence="2">Uncharacterized protein</fullName>
    </submittedName>
</protein>
<name>A0AAD4CR57_ASPNN</name>
<keyword evidence="3" id="KW-1185">Reference proteome</keyword>
<gene>
    <name evidence="2" type="ORF">FE257_004744</name>
</gene>
<reference evidence="2" key="2">
    <citation type="submission" date="2020-02" db="EMBL/GenBank/DDBJ databases">
        <authorList>
            <person name="Gilchrist C.L.M."/>
            <person name="Chooi Y.-H."/>
        </authorList>
    </citation>
    <scope>NUCLEOTIDE SEQUENCE</scope>
    <source>
        <strain evidence="2">MST-FP2251</strain>
    </source>
</reference>
<proteinExistence type="predicted"/>
<comment type="caution">
    <text evidence="2">The sequence shown here is derived from an EMBL/GenBank/DDBJ whole genome shotgun (WGS) entry which is preliminary data.</text>
</comment>
<accession>A0AAD4CR57</accession>
<dbReference type="AlphaFoldDB" id="A0AAD4CR57"/>
<evidence type="ECO:0000313" key="2">
    <source>
        <dbReference type="EMBL" id="KAF9891180.1"/>
    </source>
</evidence>
<organism evidence="2 3">
    <name type="scientific">Aspergillus nanangensis</name>
    <dbReference type="NCBI Taxonomy" id="2582783"/>
    <lineage>
        <taxon>Eukaryota</taxon>
        <taxon>Fungi</taxon>
        <taxon>Dikarya</taxon>
        <taxon>Ascomycota</taxon>
        <taxon>Pezizomycotina</taxon>
        <taxon>Eurotiomycetes</taxon>
        <taxon>Eurotiomycetidae</taxon>
        <taxon>Eurotiales</taxon>
        <taxon>Aspergillaceae</taxon>
        <taxon>Aspergillus</taxon>
        <taxon>Aspergillus subgen. Circumdati</taxon>
    </lineage>
</organism>
<dbReference type="EMBL" id="VCAU01000020">
    <property type="protein sequence ID" value="KAF9891180.1"/>
    <property type="molecule type" value="Genomic_DNA"/>
</dbReference>
<reference evidence="2" key="1">
    <citation type="journal article" date="2019" name="Beilstein J. Org. Chem.">
        <title>Nanangenines: drimane sesquiterpenoids as the dominant metabolite cohort of a novel Australian fungus, Aspergillus nanangensis.</title>
        <authorList>
            <person name="Lacey H.J."/>
            <person name="Gilchrist C.L.M."/>
            <person name="Crombie A."/>
            <person name="Kalaitzis J.A."/>
            <person name="Vuong D."/>
            <person name="Rutledge P.J."/>
            <person name="Turner P."/>
            <person name="Pitt J.I."/>
            <person name="Lacey E."/>
            <person name="Chooi Y.H."/>
            <person name="Piggott A.M."/>
        </authorList>
    </citation>
    <scope>NUCLEOTIDE SEQUENCE</scope>
    <source>
        <strain evidence="2">MST-FP2251</strain>
    </source>
</reference>
<dbReference type="Proteomes" id="UP001194746">
    <property type="component" value="Unassembled WGS sequence"/>
</dbReference>
<evidence type="ECO:0000313" key="3">
    <source>
        <dbReference type="Proteomes" id="UP001194746"/>
    </source>
</evidence>
<feature type="compositionally biased region" description="Basic and acidic residues" evidence="1">
    <location>
        <begin position="251"/>
        <end position="265"/>
    </location>
</feature>
<feature type="region of interest" description="Disordered" evidence="1">
    <location>
        <begin position="223"/>
        <end position="365"/>
    </location>
</feature>